<evidence type="ECO:0000256" key="6">
    <source>
        <dbReference type="RuleBase" id="RU004182"/>
    </source>
</evidence>
<dbReference type="PROSITE" id="PS51645">
    <property type="entry name" value="PHR_CRY_ALPHA_BETA"/>
    <property type="match status" value="1"/>
</dbReference>
<keyword evidence="6" id="KW-0157">Chromophore</keyword>
<dbReference type="Pfam" id="PF00875">
    <property type="entry name" value="DNA_photolyase"/>
    <property type="match status" value="1"/>
</dbReference>
<evidence type="ECO:0000259" key="7">
    <source>
        <dbReference type="PROSITE" id="PS51645"/>
    </source>
</evidence>
<feature type="site" description="Electron transfer via tryptophanyl radical" evidence="5">
    <location>
        <position position="303"/>
    </location>
</feature>
<dbReference type="GO" id="GO:0009416">
    <property type="term" value="P:response to light stimulus"/>
    <property type="evidence" value="ECO:0007669"/>
    <property type="project" value="TreeGrafter"/>
</dbReference>
<feature type="binding site" evidence="4">
    <location>
        <begin position="236"/>
        <end position="240"/>
    </location>
    <ligand>
        <name>FAD</name>
        <dbReference type="ChEBI" id="CHEBI:57692"/>
    </ligand>
</feature>
<comment type="similarity">
    <text evidence="6">Belongs to the DNA photolyase family.</text>
</comment>
<feature type="binding site" evidence="4">
    <location>
        <position position="269"/>
    </location>
    <ligand>
        <name>FAD</name>
        <dbReference type="ChEBI" id="CHEBI:57692"/>
    </ligand>
</feature>
<dbReference type="Gene3D" id="3.40.50.620">
    <property type="entry name" value="HUPs"/>
    <property type="match status" value="1"/>
</dbReference>
<evidence type="ECO:0000256" key="2">
    <source>
        <dbReference type="ARBA" id="ARBA00022630"/>
    </source>
</evidence>
<dbReference type="PANTHER" id="PTHR11455">
    <property type="entry name" value="CRYPTOCHROME"/>
    <property type="match status" value="1"/>
</dbReference>
<dbReference type="RefSeq" id="WP_153214187.1">
    <property type="nucleotide sequence ID" value="NZ_WIBF01000001.1"/>
</dbReference>
<keyword evidence="9" id="KW-1185">Reference proteome</keyword>
<dbReference type="InterPro" id="IPR014729">
    <property type="entry name" value="Rossmann-like_a/b/a_fold"/>
</dbReference>
<accession>A0A843YD86</accession>
<dbReference type="AlphaFoldDB" id="A0A843YD86"/>
<reference evidence="8 9" key="1">
    <citation type="submission" date="2019-10" db="EMBL/GenBank/DDBJ databases">
        <title>Epibacterium sp. nov., isolated from seawater.</title>
        <authorList>
            <person name="Zhang X."/>
            <person name="Li N."/>
        </authorList>
    </citation>
    <scope>NUCLEOTIDE SEQUENCE [LARGE SCALE GENOMIC DNA]</scope>
    <source>
        <strain evidence="8 9">SM1979</strain>
    </source>
</reference>
<comment type="caution">
    <text evidence="8">The sequence shown here is derived from an EMBL/GenBank/DDBJ whole genome shotgun (WGS) entry which is preliminary data.</text>
</comment>
<dbReference type="InterPro" id="IPR002081">
    <property type="entry name" value="Cryptochrome/DNA_photolyase_1"/>
</dbReference>
<feature type="site" description="Electron transfer via tryptophanyl radical" evidence="5">
    <location>
        <position position="380"/>
    </location>
</feature>
<dbReference type="InterPro" id="IPR036134">
    <property type="entry name" value="Crypto/Photolyase_FAD-like_sf"/>
</dbReference>
<sequence>MSEDQPIIWWIRRDLRLSDNPVLHQITREGRAVLPVYICDPAEDALGAAPQFRLGLGLAKLAQSLKAQGLRLIVKRGDARSVLSDLAKETQAHGVYWSRLYDPASIERDTEVKTTLRSQGVTARSFGGRLLFEPWTVQKKSGGFFQVYTPFWRAVSPLPVPPPLSAPSDLRQPMRWPNSLRLEDLDYDRRMHHAADVVASHCRVGEELALARAETFVQETLAQYDVLRDVPGQDATSGLSENLAWGEISPRQIWAMCDKAPPSRAVETFRKELVWREFSYHLMYHTPHILTRNWREGWDAFPWTHEIGPEVLAWQRGQTGIDLVDAGMRELLVTGKMHNRVRMVSASYLCKHLMAHWKTGMDWFENCLVDWDPAANAMGWQWVAGCGPDAAPFFRIFNPDGQRQKFDPAGTYCNRWIAEGQLTPASLSIDFFKACPKSWTLSANALRPDPVVNLTEGRNRALAAYQAMKQRG</sequence>
<evidence type="ECO:0000256" key="3">
    <source>
        <dbReference type="ARBA" id="ARBA00022827"/>
    </source>
</evidence>
<dbReference type="EMBL" id="WIBF01000001">
    <property type="protein sequence ID" value="MQQ07292.1"/>
    <property type="molecule type" value="Genomic_DNA"/>
</dbReference>
<keyword evidence="8" id="KW-0456">Lyase</keyword>
<dbReference type="InterPro" id="IPR005101">
    <property type="entry name" value="Cryptochr/Photolyase_FAD-bd"/>
</dbReference>
<evidence type="ECO:0000256" key="1">
    <source>
        <dbReference type="ARBA" id="ARBA00001932"/>
    </source>
</evidence>
<keyword evidence="3 4" id="KW-0274">FAD</keyword>
<comment type="cofactor">
    <cofactor evidence="1">
        <name>(6R)-5,10-methylene-5,6,7,8-tetrahydrofolate</name>
        <dbReference type="ChEBI" id="CHEBI:15636"/>
    </cofactor>
</comment>
<dbReference type="InterPro" id="IPR006050">
    <property type="entry name" value="DNA_photolyase_N"/>
</dbReference>
<evidence type="ECO:0000313" key="8">
    <source>
        <dbReference type="EMBL" id="MQQ07292.1"/>
    </source>
</evidence>
<feature type="binding site" evidence="4">
    <location>
        <position position="224"/>
    </location>
    <ligand>
        <name>FAD</name>
        <dbReference type="ChEBI" id="CHEBI:57692"/>
    </ligand>
</feature>
<proteinExistence type="inferred from homology"/>
<protein>
    <submittedName>
        <fullName evidence="8">Deoxyribodipyrimidine photo-lyase</fullName>
    </submittedName>
</protein>
<comment type="cofactor">
    <cofactor evidence="4">
        <name>FAD</name>
        <dbReference type="ChEBI" id="CHEBI:57692"/>
    </cofactor>
    <text evidence="4">Binds 1 FAD per subunit.</text>
</comment>
<dbReference type="Gene3D" id="1.10.579.10">
    <property type="entry name" value="DNA Cyclobutane Dipyrimidine Photolyase, subunit A, domain 3"/>
    <property type="match status" value="1"/>
</dbReference>
<name>A0A843YD86_9RHOB</name>
<organism evidence="8 9">
    <name type="scientific">Tritonibacter litoralis</name>
    <dbReference type="NCBI Taxonomy" id="2662264"/>
    <lineage>
        <taxon>Bacteria</taxon>
        <taxon>Pseudomonadati</taxon>
        <taxon>Pseudomonadota</taxon>
        <taxon>Alphaproteobacteria</taxon>
        <taxon>Rhodobacterales</taxon>
        <taxon>Paracoccaceae</taxon>
        <taxon>Tritonibacter</taxon>
    </lineage>
</organism>
<dbReference type="SUPFAM" id="SSF48173">
    <property type="entry name" value="Cryptochrome/photolyase FAD-binding domain"/>
    <property type="match status" value="1"/>
</dbReference>
<evidence type="ECO:0000256" key="4">
    <source>
        <dbReference type="PIRSR" id="PIRSR602081-1"/>
    </source>
</evidence>
<dbReference type="PANTHER" id="PTHR11455:SF9">
    <property type="entry name" value="CRYPTOCHROME CIRCADIAN CLOCK 5 ISOFORM X1"/>
    <property type="match status" value="1"/>
</dbReference>
<keyword evidence="2 4" id="KW-0285">Flavoprotein</keyword>
<dbReference type="Pfam" id="PF03441">
    <property type="entry name" value="FAD_binding_7"/>
    <property type="match status" value="1"/>
</dbReference>
<feature type="site" description="Electron transfer via tryptophanyl radical" evidence="5">
    <location>
        <position position="357"/>
    </location>
</feature>
<dbReference type="GO" id="GO:0003677">
    <property type="term" value="F:DNA binding"/>
    <property type="evidence" value="ECO:0007669"/>
    <property type="project" value="TreeGrafter"/>
</dbReference>
<dbReference type="PRINTS" id="PR00147">
    <property type="entry name" value="DNAPHOTLYASE"/>
</dbReference>
<dbReference type="Proteomes" id="UP000444174">
    <property type="component" value="Unassembled WGS sequence"/>
</dbReference>
<dbReference type="GO" id="GO:0003904">
    <property type="term" value="F:deoxyribodipyrimidine photo-lyase activity"/>
    <property type="evidence" value="ECO:0007669"/>
    <property type="project" value="TreeGrafter"/>
</dbReference>
<evidence type="ECO:0000313" key="9">
    <source>
        <dbReference type="Proteomes" id="UP000444174"/>
    </source>
</evidence>
<feature type="binding site" evidence="4">
    <location>
        <begin position="370"/>
        <end position="372"/>
    </location>
    <ligand>
        <name>FAD</name>
        <dbReference type="ChEBI" id="CHEBI:57692"/>
    </ligand>
</feature>
<dbReference type="InterPro" id="IPR036155">
    <property type="entry name" value="Crypto/Photolyase_N_sf"/>
</dbReference>
<dbReference type="SUPFAM" id="SSF52425">
    <property type="entry name" value="Cryptochrome/photolyase, N-terminal domain"/>
    <property type="match status" value="1"/>
</dbReference>
<feature type="domain" description="Photolyase/cryptochrome alpha/beta" evidence="7">
    <location>
        <begin position="5"/>
        <end position="131"/>
    </location>
</feature>
<gene>
    <name evidence="8" type="ORF">GFB49_02375</name>
</gene>
<dbReference type="Gene3D" id="1.25.40.80">
    <property type="match status" value="1"/>
</dbReference>
<dbReference type="GO" id="GO:0071949">
    <property type="term" value="F:FAD binding"/>
    <property type="evidence" value="ECO:0007669"/>
    <property type="project" value="TreeGrafter"/>
</dbReference>
<evidence type="ECO:0000256" key="5">
    <source>
        <dbReference type="PIRSR" id="PIRSR602081-2"/>
    </source>
</evidence>